<dbReference type="PANTHER" id="PTHR12236:SF86">
    <property type="entry name" value="CCP84AC-RELATED"/>
    <property type="match status" value="1"/>
</dbReference>
<name>A0A7R8UXS8_HERIL</name>
<evidence type="ECO:0000256" key="1">
    <source>
        <dbReference type="ARBA" id="ARBA00022460"/>
    </source>
</evidence>
<dbReference type="Pfam" id="PF00379">
    <property type="entry name" value="Chitin_bind_4"/>
    <property type="match status" value="1"/>
</dbReference>
<dbReference type="GO" id="GO:0031012">
    <property type="term" value="C:extracellular matrix"/>
    <property type="evidence" value="ECO:0007669"/>
    <property type="project" value="TreeGrafter"/>
</dbReference>
<sequence length="597" mass="66982">MPPVISQGRQDGNIHMEHTSSDQHDESAIIFALYAVNPTISDQTTDDAALPSADPLENLKDTQKYISDSIEDKDNLDSYLFAYNRAKAIGHEKALTHKRVKRTEPQFIKFELSDAKEPDEMTKKFLKRVRQQRQLEFETLKVEPKVDRSDEVLTEPRATRKSGDQIIDESEAIQIYTPNGQQVVNMRLMPIPVRKAIESIVQKRSLYENPPAKRYAASLDIANTGNSIAPLYGDIPYNFDNTLYKGNINLDFANQIPYIPALFPSHNLVTIPEPIITPVALPLSDPKHQVQPAKEKPKLKYVHFAKPLLRPAPAKFEASSSPSQPHNNVNINLPPGEKKIEINFDNIGVDILKNGVDETGPAEEKLIAYPKFAIPGNAEAMSKALTDLISKTPTEQLKELRQLLTNKPVAQKLQLNAEENTAPILFPPVKPANSSPKAVGGSFEDNFEHLAPVTDAPRDYTPITEQLDDVTPEPFAHYIPIKTHSIAFGPTTPATPLLLPTPTSFKEVNLDLSPNYHAVEFTQHDSRKLQYASKYNFGYRIRDFHTGNDFGHTEKRDDDGVTRGQYHILLPDGRVQNVEYHVDDTGYHADVTYQSVH</sequence>
<dbReference type="InterPro" id="IPR051217">
    <property type="entry name" value="Insect_Cuticle_Struc_Prot"/>
</dbReference>
<organism evidence="4 5">
    <name type="scientific">Hermetia illucens</name>
    <name type="common">Black soldier fly</name>
    <dbReference type="NCBI Taxonomy" id="343691"/>
    <lineage>
        <taxon>Eukaryota</taxon>
        <taxon>Metazoa</taxon>
        <taxon>Ecdysozoa</taxon>
        <taxon>Arthropoda</taxon>
        <taxon>Hexapoda</taxon>
        <taxon>Insecta</taxon>
        <taxon>Pterygota</taxon>
        <taxon>Neoptera</taxon>
        <taxon>Endopterygota</taxon>
        <taxon>Diptera</taxon>
        <taxon>Brachycera</taxon>
        <taxon>Stratiomyomorpha</taxon>
        <taxon>Stratiomyidae</taxon>
        <taxon>Hermetiinae</taxon>
        <taxon>Hermetia</taxon>
    </lineage>
</organism>
<gene>
    <name evidence="4" type="ORF">HERILL_LOCUS11576</name>
</gene>
<dbReference type="GO" id="GO:0005615">
    <property type="term" value="C:extracellular space"/>
    <property type="evidence" value="ECO:0007669"/>
    <property type="project" value="TreeGrafter"/>
</dbReference>
<keyword evidence="5" id="KW-1185">Reference proteome</keyword>
<dbReference type="InParanoid" id="A0A7R8UXS8"/>
<feature type="compositionally biased region" description="Basic and acidic residues" evidence="3">
    <location>
        <begin position="12"/>
        <end position="21"/>
    </location>
</feature>
<proteinExistence type="predicted"/>
<feature type="region of interest" description="Disordered" evidence="3">
    <location>
        <begin position="1"/>
        <end position="21"/>
    </location>
</feature>
<dbReference type="EMBL" id="LR899012">
    <property type="protein sequence ID" value="CAD7088993.1"/>
    <property type="molecule type" value="Genomic_DNA"/>
</dbReference>
<evidence type="ECO:0000256" key="3">
    <source>
        <dbReference type="SAM" id="MobiDB-lite"/>
    </source>
</evidence>
<accession>A0A7R8UXS8</accession>
<evidence type="ECO:0000256" key="2">
    <source>
        <dbReference type="PROSITE-ProRule" id="PRU00497"/>
    </source>
</evidence>
<dbReference type="PROSITE" id="PS51155">
    <property type="entry name" value="CHIT_BIND_RR_2"/>
    <property type="match status" value="1"/>
</dbReference>
<reference evidence="4 5" key="1">
    <citation type="submission" date="2020-11" db="EMBL/GenBank/DDBJ databases">
        <authorList>
            <person name="Wallbank WR R."/>
            <person name="Pardo Diaz C."/>
            <person name="Kozak K."/>
            <person name="Martin S."/>
            <person name="Jiggins C."/>
            <person name="Moest M."/>
            <person name="Warren A I."/>
            <person name="Generalovic N T."/>
            <person name="Byers J.R.P. K."/>
            <person name="Montejo-Kovacevich G."/>
            <person name="Yen C E."/>
        </authorList>
    </citation>
    <scope>NUCLEOTIDE SEQUENCE [LARGE SCALE GENOMIC DNA]</scope>
</reference>
<evidence type="ECO:0000313" key="5">
    <source>
        <dbReference type="Proteomes" id="UP000594454"/>
    </source>
</evidence>
<evidence type="ECO:0000313" key="4">
    <source>
        <dbReference type="EMBL" id="CAD7088993.1"/>
    </source>
</evidence>
<dbReference type="FunCoup" id="A0A7R8UXS8">
    <property type="interactions" value="80"/>
</dbReference>
<dbReference type="GO" id="GO:0042302">
    <property type="term" value="F:structural constituent of cuticle"/>
    <property type="evidence" value="ECO:0007669"/>
    <property type="project" value="UniProtKB-UniRule"/>
</dbReference>
<protein>
    <submittedName>
        <fullName evidence="4">Uncharacterized protein</fullName>
    </submittedName>
</protein>
<dbReference type="OrthoDB" id="6595597at2759"/>
<keyword evidence="1 2" id="KW-0193">Cuticle</keyword>
<dbReference type="PANTHER" id="PTHR12236">
    <property type="entry name" value="STRUCTURAL CONTITUENT OF CUTICLE"/>
    <property type="match status" value="1"/>
</dbReference>
<dbReference type="Proteomes" id="UP000594454">
    <property type="component" value="Chromosome 4"/>
</dbReference>
<dbReference type="AlphaFoldDB" id="A0A7R8UXS8"/>
<dbReference type="InterPro" id="IPR000618">
    <property type="entry name" value="Insect_cuticle"/>
</dbReference>